<evidence type="ECO:0000259" key="1">
    <source>
        <dbReference type="Pfam" id="PF01636"/>
    </source>
</evidence>
<sequence>MNSETTYLTDLAAVLWPCGGLLGRGGGLLGRGGLPARGGDPTLPRDRTVPRDARRYRVREYLPVPSAHNPRVILPVANRYVATRGITAFSHRHTLRDRLRTTVLTAAFTSGLAPFLLRDRLHVGSGFTIEHALSSALDREVLVAIHLGPPRASRKPVLLLLTPAGRAVGYAKVGINDLTSRLVTAETRALRRLAHSRLQGITAPRLLHVGEWNGCPLLVQEALPVGHNTDRPNRRQLLRYVLRIAHLAPVSEHPLSRSPYLETLTSRIDALSARPEAPALRSALAQLPDVRVPFGAWHGDFTRWNIAATARRAFVWDWERLTFGVPVGFDALHYELNECVQAGVRPGVQQWLDRGIRLLRDPLMANAGIPNSAVSTVMALYLIDLATRYLHDRQAEGGGRLPAVDDWLLPALNGLGERAAREAPRAG</sequence>
<comment type="caution">
    <text evidence="2">The sequence shown here is derived from an EMBL/GenBank/DDBJ whole genome shotgun (WGS) entry which is preliminary data.</text>
</comment>
<dbReference type="SUPFAM" id="SSF56112">
    <property type="entry name" value="Protein kinase-like (PK-like)"/>
    <property type="match status" value="1"/>
</dbReference>
<dbReference type="AlphaFoldDB" id="A0A3N0E4S9"/>
<dbReference type="EMBL" id="RJMB01000020">
    <property type="protein sequence ID" value="RNL82837.1"/>
    <property type="molecule type" value="Genomic_DNA"/>
</dbReference>
<dbReference type="InterPro" id="IPR002575">
    <property type="entry name" value="Aminoglycoside_PTrfase"/>
</dbReference>
<dbReference type="RefSeq" id="WP_123202571.1">
    <property type="nucleotide sequence ID" value="NZ_RJMB01000020.1"/>
</dbReference>
<accession>A0A3N0E4S9</accession>
<dbReference type="GO" id="GO:0016740">
    <property type="term" value="F:transferase activity"/>
    <property type="evidence" value="ECO:0007669"/>
    <property type="project" value="UniProtKB-KW"/>
</dbReference>
<reference evidence="2 3" key="1">
    <citation type="submission" date="2018-11" db="EMBL/GenBank/DDBJ databases">
        <title>The genome draft of YIM 96095.</title>
        <authorList>
            <person name="Tang S.-K."/>
            <person name="Chunyu W.-X."/>
            <person name="Feng Y.-Z."/>
        </authorList>
    </citation>
    <scope>NUCLEOTIDE SEQUENCE [LARGE SCALE GENOMIC DNA]</scope>
    <source>
        <strain evidence="2 3">YIM 96095</strain>
    </source>
</reference>
<gene>
    <name evidence="2" type="ORF">EFW17_17925</name>
</gene>
<dbReference type="Proteomes" id="UP000269198">
    <property type="component" value="Unassembled WGS sequence"/>
</dbReference>
<dbReference type="InterPro" id="IPR011009">
    <property type="entry name" value="Kinase-like_dom_sf"/>
</dbReference>
<evidence type="ECO:0000313" key="2">
    <source>
        <dbReference type="EMBL" id="RNL82837.1"/>
    </source>
</evidence>
<organism evidence="2 3">
    <name type="scientific">Halostreptopolyspora alba</name>
    <dbReference type="NCBI Taxonomy" id="2487137"/>
    <lineage>
        <taxon>Bacteria</taxon>
        <taxon>Bacillati</taxon>
        <taxon>Actinomycetota</taxon>
        <taxon>Actinomycetes</taxon>
        <taxon>Streptosporangiales</taxon>
        <taxon>Nocardiopsidaceae</taxon>
        <taxon>Halostreptopolyspora</taxon>
    </lineage>
</organism>
<evidence type="ECO:0000313" key="3">
    <source>
        <dbReference type="Proteomes" id="UP000269198"/>
    </source>
</evidence>
<proteinExistence type="predicted"/>
<name>A0A3N0E4S9_9ACTN</name>
<keyword evidence="3" id="KW-1185">Reference proteome</keyword>
<protein>
    <submittedName>
        <fullName evidence="2">Aminoglycoside phosphotransferase</fullName>
    </submittedName>
</protein>
<feature type="domain" description="Aminoglycoside phosphotransferase" evidence="1">
    <location>
        <begin position="182"/>
        <end position="326"/>
    </location>
</feature>
<dbReference type="OrthoDB" id="8479674at2"/>
<dbReference type="Pfam" id="PF01636">
    <property type="entry name" value="APH"/>
    <property type="match status" value="1"/>
</dbReference>
<keyword evidence="2" id="KW-0808">Transferase</keyword>